<dbReference type="SUPFAM" id="SSF51556">
    <property type="entry name" value="Metallo-dependent hydrolases"/>
    <property type="match status" value="1"/>
</dbReference>
<gene>
    <name evidence="1" type="ORF">ACFSKX_08445</name>
</gene>
<dbReference type="CDD" id="cd01301">
    <property type="entry name" value="rDP_like"/>
    <property type="match status" value="1"/>
</dbReference>
<name>A0ABW5EBJ0_9GAMM</name>
<organism evidence="1 2">
    <name type="scientific">Microbulbifer halophilus</name>
    <dbReference type="NCBI Taxonomy" id="453963"/>
    <lineage>
        <taxon>Bacteria</taxon>
        <taxon>Pseudomonadati</taxon>
        <taxon>Pseudomonadota</taxon>
        <taxon>Gammaproteobacteria</taxon>
        <taxon>Cellvibrionales</taxon>
        <taxon>Microbulbiferaceae</taxon>
        <taxon>Microbulbifer</taxon>
    </lineage>
</organism>
<reference evidence="2" key="1">
    <citation type="journal article" date="2019" name="Int. J. Syst. Evol. Microbiol.">
        <title>The Global Catalogue of Microorganisms (GCM) 10K type strain sequencing project: providing services to taxonomists for standard genome sequencing and annotation.</title>
        <authorList>
            <consortium name="The Broad Institute Genomics Platform"/>
            <consortium name="The Broad Institute Genome Sequencing Center for Infectious Disease"/>
            <person name="Wu L."/>
            <person name="Ma J."/>
        </authorList>
    </citation>
    <scope>NUCLEOTIDE SEQUENCE [LARGE SCALE GENOMIC DNA]</scope>
    <source>
        <strain evidence="2">KCTC 12848</strain>
    </source>
</reference>
<sequence>MKKILPLLTILALVLFSGWQWLLLPGIEKARNTRDGPDEYPPVSAGAARLHESLLVGDLHADSFLWARDLRREADYGHVDLPRARRGNLAIQVFTSVTKSPRGQNYDQNSSDAGDNITLLAVAQAWPPRTWGSLLQRALYHAGRVTGLEERAPEQIAVVRSGADLDEVLQKRAEGSEQLAAILGTEGAHPLEGELDNIGALYDAGYRVMGLQHFFDNELGGSLHGESGAGLTGFGRAAVREMERRSIVIDIAHSSEQVVRDVLAMVERPLILSHTGFRGLCDSPRNISDELMREVAAAGGLVGVGYWEGAVCDNSPQHIVKTIRYAIDLLGVEHVALGSDYDGSVEVAFDASELGLLTDEMLKQGFSETEIRKVMGENLRDFFLAQLPVS</sequence>
<dbReference type="PROSITE" id="PS51365">
    <property type="entry name" value="RENAL_DIPEPTIDASE_2"/>
    <property type="match status" value="1"/>
</dbReference>
<dbReference type="Pfam" id="PF01244">
    <property type="entry name" value="Peptidase_M19"/>
    <property type="match status" value="1"/>
</dbReference>
<dbReference type="PANTHER" id="PTHR10443:SF12">
    <property type="entry name" value="DIPEPTIDASE"/>
    <property type="match status" value="1"/>
</dbReference>
<dbReference type="Proteomes" id="UP001597425">
    <property type="component" value="Unassembled WGS sequence"/>
</dbReference>
<protein>
    <submittedName>
        <fullName evidence="1">Dipeptidase</fullName>
    </submittedName>
</protein>
<dbReference type="PANTHER" id="PTHR10443">
    <property type="entry name" value="MICROSOMAL DIPEPTIDASE"/>
    <property type="match status" value="1"/>
</dbReference>
<dbReference type="InterPro" id="IPR008257">
    <property type="entry name" value="Pept_M19"/>
</dbReference>
<evidence type="ECO:0000313" key="2">
    <source>
        <dbReference type="Proteomes" id="UP001597425"/>
    </source>
</evidence>
<evidence type="ECO:0000313" key="1">
    <source>
        <dbReference type="EMBL" id="MFD2310444.1"/>
    </source>
</evidence>
<accession>A0ABW5EBJ0</accession>
<dbReference type="Gene3D" id="3.20.20.140">
    <property type="entry name" value="Metal-dependent hydrolases"/>
    <property type="match status" value="1"/>
</dbReference>
<dbReference type="EMBL" id="JBHUJD010000009">
    <property type="protein sequence ID" value="MFD2310444.1"/>
    <property type="molecule type" value="Genomic_DNA"/>
</dbReference>
<dbReference type="InterPro" id="IPR032466">
    <property type="entry name" value="Metal_Hydrolase"/>
</dbReference>
<dbReference type="RefSeq" id="WP_265722125.1">
    <property type="nucleotide sequence ID" value="NZ_JAPIVK010000018.1"/>
</dbReference>
<keyword evidence="2" id="KW-1185">Reference proteome</keyword>
<comment type="caution">
    <text evidence="1">The sequence shown here is derived from an EMBL/GenBank/DDBJ whole genome shotgun (WGS) entry which is preliminary data.</text>
</comment>
<proteinExistence type="predicted"/>